<evidence type="ECO:0000313" key="2">
    <source>
        <dbReference type="Proteomes" id="UP001374803"/>
    </source>
</evidence>
<dbReference type="Pfam" id="PF08002">
    <property type="entry name" value="DUF1697"/>
    <property type="match status" value="1"/>
</dbReference>
<dbReference type="EMBL" id="CP089983">
    <property type="protein sequence ID" value="WXB05498.1"/>
    <property type="molecule type" value="Genomic_DNA"/>
</dbReference>
<name>A0ABZ2L3H1_9BACT</name>
<organism evidence="1 2">
    <name type="scientific">Pendulispora rubella</name>
    <dbReference type="NCBI Taxonomy" id="2741070"/>
    <lineage>
        <taxon>Bacteria</taxon>
        <taxon>Pseudomonadati</taxon>
        <taxon>Myxococcota</taxon>
        <taxon>Myxococcia</taxon>
        <taxon>Myxococcales</taxon>
        <taxon>Sorangiineae</taxon>
        <taxon>Pendulisporaceae</taxon>
        <taxon>Pendulispora</taxon>
    </lineage>
</organism>
<dbReference type="PIRSF" id="PIRSF008502">
    <property type="entry name" value="UCP008502"/>
    <property type="match status" value="1"/>
</dbReference>
<dbReference type="PANTHER" id="PTHR36439:SF1">
    <property type="entry name" value="DUF1697 DOMAIN-CONTAINING PROTEIN"/>
    <property type="match status" value="1"/>
</dbReference>
<protein>
    <submittedName>
        <fullName evidence="1">DUF1697 domain-containing protein</fullName>
    </submittedName>
</protein>
<reference evidence="1" key="1">
    <citation type="submission" date="2021-12" db="EMBL/GenBank/DDBJ databases">
        <title>Discovery of the Pendulisporaceae a myxobacterial family with distinct sporulation behavior and unique specialized metabolism.</title>
        <authorList>
            <person name="Garcia R."/>
            <person name="Popoff A."/>
            <person name="Bader C.D."/>
            <person name="Loehr J."/>
            <person name="Walesch S."/>
            <person name="Walt C."/>
            <person name="Boldt J."/>
            <person name="Bunk B."/>
            <person name="Haeckl F.J.F.P.J."/>
            <person name="Gunesch A.P."/>
            <person name="Birkelbach J."/>
            <person name="Nuebel U."/>
            <person name="Pietschmann T."/>
            <person name="Bach T."/>
            <person name="Mueller R."/>
        </authorList>
    </citation>
    <scope>NUCLEOTIDE SEQUENCE</scope>
    <source>
        <strain evidence="1">MSr11367</strain>
    </source>
</reference>
<proteinExistence type="predicted"/>
<keyword evidence="2" id="KW-1185">Reference proteome</keyword>
<accession>A0ABZ2L3H1</accession>
<dbReference type="Gene3D" id="3.30.70.1280">
    <property type="entry name" value="SP0830-like domains"/>
    <property type="match status" value="1"/>
</dbReference>
<dbReference type="PANTHER" id="PTHR36439">
    <property type="entry name" value="BLL4334 PROTEIN"/>
    <property type="match status" value="1"/>
</dbReference>
<gene>
    <name evidence="1" type="ORF">LVJ94_52460</name>
</gene>
<dbReference type="SUPFAM" id="SSF160379">
    <property type="entry name" value="SP0830-like"/>
    <property type="match status" value="1"/>
</dbReference>
<dbReference type="RefSeq" id="WP_394835144.1">
    <property type="nucleotide sequence ID" value="NZ_CP089929.1"/>
</dbReference>
<evidence type="ECO:0000313" key="1">
    <source>
        <dbReference type="EMBL" id="WXB05498.1"/>
    </source>
</evidence>
<dbReference type="Proteomes" id="UP001374803">
    <property type="component" value="Chromosome"/>
</dbReference>
<sequence>MTARAGEFRVALLRGINLGSSNRLPMPALVAMFEAAGCADVRHYIQSGNIVFRALATVAARLSARIAKHIAPDFGYDVPVILRTEAELRQVLRVNPFLDRGTDGKTLHVAFLAAEPDSARVSSLDAKRSPPDSFAVLGREIFLLCPNGVGQTKLSNAYFDAKLATTSTMRNWNTVQKLVAMME</sequence>
<dbReference type="InterPro" id="IPR012545">
    <property type="entry name" value="DUF1697"/>
</dbReference>